<evidence type="ECO:0000313" key="1">
    <source>
        <dbReference type="EMBL" id="OXB61006.1"/>
    </source>
</evidence>
<accession>A0A226N094</accession>
<evidence type="ECO:0000313" key="2">
    <source>
        <dbReference type="Proteomes" id="UP000198323"/>
    </source>
</evidence>
<dbReference type="Proteomes" id="UP000198323">
    <property type="component" value="Unassembled WGS sequence"/>
</dbReference>
<dbReference type="EMBL" id="MCFN01000301">
    <property type="protein sequence ID" value="OXB61006.1"/>
    <property type="molecule type" value="Genomic_DNA"/>
</dbReference>
<organism evidence="1 2">
    <name type="scientific">Callipepla squamata</name>
    <name type="common">Scaled quail</name>
    <dbReference type="NCBI Taxonomy" id="9009"/>
    <lineage>
        <taxon>Eukaryota</taxon>
        <taxon>Metazoa</taxon>
        <taxon>Chordata</taxon>
        <taxon>Craniata</taxon>
        <taxon>Vertebrata</taxon>
        <taxon>Euteleostomi</taxon>
        <taxon>Archelosauria</taxon>
        <taxon>Archosauria</taxon>
        <taxon>Dinosauria</taxon>
        <taxon>Saurischia</taxon>
        <taxon>Theropoda</taxon>
        <taxon>Coelurosauria</taxon>
        <taxon>Aves</taxon>
        <taxon>Neognathae</taxon>
        <taxon>Galloanserae</taxon>
        <taxon>Galliformes</taxon>
        <taxon>Odontophoridae</taxon>
        <taxon>Callipepla</taxon>
    </lineage>
</organism>
<dbReference type="GO" id="GO:0005737">
    <property type="term" value="C:cytoplasm"/>
    <property type="evidence" value="ECO:0007669"/>
    <property type="project" value="TreeGrafter"/>
</dbReference>
<dbReference type="GO" id="GO:0014850">
    <property type="term" value="P:response to muscle activity"/>
    <property type="evidence" value="ECO:0007669"/>
    <property type="project" value="TreeGrafter"/>
</dbReference>
<gene>
    <name evidence="1" type="ORF">ASZ78_001271</name>
</gene>
<dbReference type="OrthoDB" id="8943218at2759"/>
<dbReference type="GO" id="GO:0005634">
    <property type="term" value="C:nucleus"/>
    <property type="evidence" value="ECO:0007669"/>
    <property type="project" value="TreeGrafter"/>
</dbReference>
<dbReference type="GO" id="GO:0006355">
    <property type="term" value="P:regulation of DNA-templated transcription"/>
    <property type="evidence" value="ECO:0007669"/>
    <property type="project" value="InterPro"/>
</dbReference>
<keyword evidence="2" id="KW-1185">Reference proteome</keyword>
<dbReference type="PANTHER" id="PTHR47282:SF1">
    <property type="entry name" value="PGC-1 AND ERR-INDUCED REGULATOR IN MUSCLE PROTEIN 1"/>
    <property type="match status" value="1"/>
</dbReference>
<dbReference type="AlphaFoldDB" id="A0A226N094"/>
<sequence length="262" mass="29040">MDPPKFAVGGSPGTDTLDVTCPEMYDYLFCDSQGEEEAAESAEEGKKTSLEREISFPELYEYFFNEPEGSRKKAKGKERKRKEFFGSDHDELQKEDPNVAAAKEPVAATVPELYEHFFPDGPQHRVGWRGFLFSSPASEVRKALGALKSILQRPKLHGVTQEPTSASLVRRGSHLALVPLGGGPEHPPALDMALALRGRPEAPLALTHKDMCLVFCAFASWAVKTSDLQAPDAWKTVFLASFGTLSAIRYFRRQVREGQPRT</sequence>
<dbReference type="PANTHER" id="PTHR47282">
    <property type="entry name" value="PGC-1 AND ERR-INDUCED REGULATOR IN MUSCLE PROTEIN 1"/>
    <property type="match status" value="1"/>
</dbReference>
<comment type="caution">
    <text evidence="1">The sequence shown here is derived from an EMBL/GenBank/DDBJ whole genome shotgun (WGS) entry which is preliminary data.</text>
</comment>
<name>A0A226N094_CALSU</name>
<dbReference type="STRING" id="9009.A0A226N094"/>
<protein>
    <submittedName>
        <fullName evidence="1">Uncharacterized protein</fullName>
    </submittedName>
</protein>
<proteinExistence type="predicted"/>
<reference evidence="1 2" key="1">
    <citation type="submission" date="2016-07" db="EMBL/GenBank/DDBJ databases">
        <title>Disparate Historic Effective Population Sizes Predicted by Modern Levels of Genome Diversity for the Scaled Quail (Callipepla squamata) and the Northern Bobwhite (Colinus virginianus): Inferences from First and Second Generation Draft Genome Assemblies for Sympatric New World Quail.</title>
        <authorList>
            <person name="Oldeschulte D.L."/>
            <person name="Halley Y.A."/>
            <person name="Bhattarai E.K."/>
            <person name="Brashear W.A."/>
            <person name="Hill J."/>
            <person name="Metz R.P."/>
            <person name="Johnson C.D."/>
            <person name="Rollins D."/>
            <person name="Peterson M.J."/>
            <person name="Bickhart D.M."/>
            <person name="Decker J.E."/>
            <person name="Seabury C.M."/>
        </authorList>
    </citation>
    <scope>NUCLEOTIDE SEQUENCE [LARGE SCALE GENOMIC DNA]</scope>
    <source>
        <strain evidence="1 2">Texas</strain>
        <tissue evidence="1">Leg muscle</tissue>
    </source>
</reference>
<dbReference type="InterPro" id="IPR043442">
    <property type="entry name" value="Perm1"/>
</dbReference>